<feature type="region of interest" description="Disordered" evidence="1">
    <location>
        <begin position="143"/>
        <end position="194"/>
    </location>
</feature>
<keyword evidence="2" id="KW-0472">Membrane</keyword>
<organism evidence="3 4">
    <name type="scientific">Orchesella cincta</name>
    <name type="common">Springtail</name>
    <name type="synonym">Podura cincta</name>
    <dbReference type="NCBI Taxonomy" id="48709"/>
    <lineage>
        <taxon>Eukaryota</taxon>
        <taxon>Metazoa</taxon>
        <taxon>Ecdysozoa</taxon>
        <taxon>Arthropoda</taxon>
        <taxon>Hexapoda</taxon>
        <taxon>Collembola</taxon>
        <taxon>Entomobryomorpha</taxon>
        <taxon>Entomobryoidea</taxon>
        <taxon>Orchesellidae</taxon>
        <taxon>Orchesellinae</taxon>
        <taxon>Orchesella</taxon>
    </lineage>
</organism>
<evidence type="ECO:0000313" key="3">
    <source>
        <dbReference type="EMBL" id="ODM97969.1"/>
    </source>
</evidence>
<dbReference type="Proteomes" id="UP000094527">
    <property type="component" value="Unassembled WGS sequence"/>
</dbReference>
<evidence type="ECO:0000256" key="1">
    <source>
        <dbReference type="SAM" id="MobiDB-lite"/>
    </source>
</evidence>
<feature type="transmembrane region" description="Helical" evidence="2">
    <location>
        <begin position="73"/>
        <end position="93"/>
    </location>
</feature>
<sequence>MKDWTEGALAASLAATKKTPKTVVTVMRSVIAPVHKLSTMVHLPFLGECHFVSRRVSESEEREISSGSLSDKVVLMSFWFTVFVLVMAVIITFQRNRRKKRGASKGFDDPSFNFSSSATSSEALLSSRTPTWSKSMKYTPLKLTDDMGGGSAAGELDNSEEIDIDFQDDDEEDEEHEHSLINGMSEGVPLVLKT</sequence>
<keyword evidence="2" id="KW-0812">Transmembrane</keyword>
<reference evidence="3 4" key="1">
    <citation type="journal article" date="2016" name="Genome Biol. Evol.">
        <title>Gene Family Evolution Reflects Adaptation to Soil Environmental Stressors in the Genome of the Collembolan Orchesella cincta.</title>
        <authorList>
            <person name="Faddeeva-Vakhrusheva A."/>
            <person name="Derks M.F."/>
            <person name="Anvar S.Y."/>
            <person name="Agamennone V."/>
            <person name="Suring W."/>
            <person name="Smit S."/>
            <person name="van Straalen N.M."/>
            <person name="Roelofs D."/>
        </authorList>
    </citation>
    <scope>NUCLEOTIDE SEQUENCE [LARGE SCALE GENOMIC DNA]</scope>
    <source>
        <tissue evidence="3">Mixed pool</tissue>
    </source>
</reference>
<feature type="compositionally biased region" description="Acidic residues" evidence="1">
    <location>
        <begin position="157"/>
        <end position="175"/>
    </location>
</feature>
<protein>
    <submittedName>
        <fullName evidence="3">Uncharacterized protein</fullName>
    </submittedName>
</protein>
<evidence type="ECO:0000256" key="2">
    <source>
        <dbReference type="SAM" id="Phobius"/>
    </source>
</evidence>
<proteinExistence type="predicted"/>
<keyword evidence="2" id="KW-1133">Transmembrane helix</keyword>
<comment type="caution">
    <text evidence="3">The sequence shown here is derived from an EMBL/GenBank/DDBJ whole genome shotgun (WGS) entry which is preliminary data.</text>
</comment>
<evidence type="ECO:0000313" key="4">
    <source>
        <dbReference type="Proteomes" id="UP000094527"/>
    </source>
</evidence>
<dbReference type="EMBL" id="LJIJ01000392">
    <property type="protein sequence ID" value="ODM97969.1"/>
    <property type="molecule type" value="Genomic_DNA"/>
</dbReference>
<gene>
    <name evidence="3" type="ORF">Ocin01_08711</name>
</gene>
<keyword evidence="4" id="KW-1185">Reference proteome</keyword>
<accession>A0A1D2MY40</accession>
<dbReference type="AlphaFoldDB" id="A0A1D2MY40"/>
<name>A0A1D2MY40_ORCCI</name>